<evidence type="ECO:0000256" key="1">
    <source>
        <dbReference type="ARBA" id="ARBA00000885"/>
    </source>
</evidence>
<dbReference type="GO" id="GO:0061630">
    <property type="term" value="F:ubiquitin protein ligase activity"/>
    <property type="evidence" value="ECO:0007669"/>
    <property type="project" value="UniProtKB-EC"/>
</dbReference>
<feature type="domain" description="WW" evidence="13">
    <location>
        <begin position="195"/>
        <end position="228"/>
    </location>
</feature>
<keyword evidence="5" id="KW-1003">Cell membrane</keyword>
<dbReference type="GO" id="GO:0043161">
    <property type="term" value="P:proteasome-mediated ubiquitin-dependent protein catabolic process"/>
    <property type="evidence" value="ECO:0007669"/>
    <property type="project" value="TreeGrafter"/>
</dbReference>
<dbReference type="PROSITE" id="PS50237">
    <property type="entry name" value="HECT"/>
    <property type="match status" value="1"/>
</dbReference>
<dbReference type="PANTHER" id="PTHR11254:SF300">
    <property type="entry name" value="E3 UBIQUITIN-PROTEIN LIGASE SMURF2"/>
    <property type="match status" value="1"/>
</dbReference>
<dbReference type="Gene3D" id="3.30.2160.10">
    <property type="entry name" value="Hect, E3 ligase catalytic domain"/>
    <property type="match status" value="1"/>
</dbReference>
<keyword evidence="16" id="KW-1185">Reference proteome</keyword>
<dbReference type="GeneTree" id="ENSGT00940000155563"/>
<evidence type="ECO:0000256" key="6">
    <source>
        <dbReference type="ARBA" id="ARBA00022679"/>
    </source>
</evidence>
<dbReference type="CDD" id="cd08382">
    <property type="entry name" value="C2_Smurf-like"/>
    <property type="match status" value="1"/>
</dbReference>
<dbReference type="InterPro" id="IPR024928">
    <property type="entry name" value="E3_ub_ligase_SMURF1"/>
</dbReference>
<dbReference type="PROSITE" id="PS50004">
    <property type="entry name" value="C2"/>
    <property type="match status" value="1"/>
</dbReference>
<evidence type="ECO:0000256" key="9">
    <source>
        <dbReference type="ARBA" id="ARBA00023136"/>
    </source>
</evidence>
<dbReference type="OrthoDB" id="8068875at2759"/>
<comment type="catalytic activity">
    <reaction evidence="1">
        <text>S-ubiquitinyl-[E2 ubiquitin-conjugating enzyme]-L-cysteine + [acceptor protein]-L-lysine = [E2 ubiquitin-conjugating enzyme]-L-cysteine + N(6)-ubiquitinyl-[acceptor protein]-L-lysine.</text>
        <dbReference type="EC" id="2.3.2.26"/>
    </reaction>
</comment>
<evidence type="ECO:0000313" key="15">
    <source>
        <dbReference type="Ensembl" id="ENSATEP00000051857.1"/>
    </source>
</evidence>
<protein>
    <recommendedName>
        <fullName evidence="4">HECT-type E3 ubiquitin transferase</fullName>
        <ecNumber evidence="4">2.3.2.26</ecNumber>
    </recommendedName>
</protein>
<evidence type="ECO:0000256" key="3">
    <source>
        <dbReference type="ARBA" id="ARBA00004906"/>
    </source>
</evidence>
<dbReference type="GO" id="GO:0046332">
    <property type="term" value="F:SMAD binding"/>
    <property type="evidence" value="ECO:0007669"/>
    <property type="project" value="TreeGrafter"/>
</dbReference>
<dbReference type="Gene3D" id="3.30.2410.10">
    <property type="entry name" value="Hect, E3 ligase catalytic domain"/>
    <property type="match status" value="1"/>
</dbReference>
<dbReference type="SMART" id="SM00456">
    <property type="entry name" value="WW"/>
    <property type="match status" value="2"/>
</dbReference>
<dbReference type="InterPro" id="IPR050409">
    <property type="entry name" value="E3_ubiq-protein_ligase"/>
</dbReference>
<evidence type="ECO:0000313" key="16">
    <source>
        <dbReference type="Proteomes" id="UP000265040"/>
    </source>
</evidence>
<dbReference type="FunFam" id="2.20.70.10:FF:000026">
    <property type="entry name" value="E3 ubiquitin-protein ligase"/>
    <property type="match status" value="1"/>
</dbReference>
<accession>A0A7N6AQV7</accession>
<dbReference type="Gene3D" id="3.90.1750.10">
    <property type="entry name" value="Hect, E3 ligase catalytic domains"/>
    <property type="match status" value="1"/>
</dbReference>
<dbReference type="InterPro" id="IPR036020">
    <property type="entry name" value="WW_dom_sf"/>
</dbReference>
<dbReference type="InterPro" id="IPR035983">
    <property type="entry name" value="Hect_E3_ubiquitin_ligase"/>
</dbReference>
<feature type="domain" description="C2" evidence="12">
    <location>
        <begin position="1"/>
        <end position="93"/>
    </location>
</feature>
<evidence type="ECO:0000256" key="7">
    <source>
        <dbReference type="ARBA" id="ARBA00022737"/>
    </source>
</evidence>
<dbReference type="PANTHER" id="PTHR11254">
    <property type="entry name" value="HECT DOMAIN UBIQUITIN-PROTEIN LIGASE"/>
    <property type="match status" value="1"/>
</dbReference>
<keyword evidence="8 11" id="KW-0833">Ubl conjugation pathway</keyword>
<dbReference type="GO" id="GO:0005886">
    <property type="term" value="C:plasma membrane"/>
    <property type="evidence" value="ECO:0007669"/>
    <property type="project" value="UniProtKB-SubCell"/>
</dbReference>
<dbReference type="UniPathway" id="UPA00143"/>
<dbReference type="SUPFAM" id="SSF49562">
    <property type="entry name" value="C2 domain (Calcium/lipid-binding domain, CaLB)"/>
    <property type="match status" value="1"/>
</dbReference>
<dbReference type="SMART" id="SM00119">
    <property type="entry name" value="HECTc"/>
    <property type="match status" value="1"/>
</dbReference>
<keyword evidence="7" id="KW-0677">Repeat</keyword>
<reference evidence="15" key="1">
    <citation type="submission" date="2021-04" db="EMBL/GenBank/DDBJ databases">
        <authorList>
            <consortium name="Wellcome Sanger Institute Data Sharing"/>
        </authorList>
    </citation>
    <scope>NUCLEOTIDE SEQUENCE [LARGE SCALE GENOMIC DNA]</scope>
</reference>
<dbReference type="FunFam" id="3.30.2160.10:FF:000001">
    <property type="entry name" value="E3 ubiquitin-protein ligase NEDD4-like"/>
    <property type="match status" value="1"/>
</dbReference>
<dbReference type="CDD" id="cd00078">
    <property type="entry name" value="HECTc"/>
    <property type="match status" value="1"/>
</dbReference>
<dbReference type="SUPFAM" id="SSF51045">
    <property type="entry name" value="WW domain"/>
    <property type="match status" value="2"/>
</dbReference>
<feature type="domain" description="WW" evidence="13">
    <location>
        <begin position="241"/>
        <end position="274"/>
    </location>
</feature>
<keyword evidence="6" id="KW-0808">Transferase</keyword>
<dbReference type="SUPFAM" id="SSF56204">
    <property type="entry name" value="Hect, E3 ligase catalytic domain"/>
    <property type="match status" value="1"/>
</dbReference>
<keyword evidence="9" id="KW-0472">Membrane</keyword>
<reference evidence="15" key="3">
    <citation type="submission" date="2025-09" db="UniProtKB">
        <authorList>
            <consortium name="Ensembl"/>
        </authorList>
    </citation>
    <scope>IDENTIFICATION</scope>
</reference>
<evidence type="ECO:0000256" key="5">
    <source>
        <dbReference type="ARBA" id="ARBA00022475"/>
    </source>
</evidence>
<dbReference type="GO" id="GO:0005829">
    <property type="term" value="C:cytosol"/>
    <property type="evidence" value="ECO:0007669"/>
    <property type="project" value="UniProtKB-ARBA"/>
</dbReference>
<reference evidence="15" key="2">
    <citation type="submission" date="2025-08" db="UniProtKB">
        <authorList>
            <consortium name="Ensembl"/>
        </authorList>
    </citation>
    <scope>IDENTIFICATION</scope>
</reference>
<comment type="pathway">
    <text evidence="3">Protein modification; protein ubiquitination.</text>
</comment>
<dbReference type="Ensembl" id="ENSATET00000062384.2">
    <property type="protein sequence ID" value="ENSATEP00000051857.1"/>
    <property type="gene ID" value="ENSATEG00000006632.3"/>
</dbReference>
<dbReference type="AlphaFoldDB" id="A0A7N6AQV7"/>
<evidence type="ECO:0000256" key="8">
    <source>
        <dbReference type="ARBA" id="ARBA00022786"/>
    </source>
</evidence>
<dbReference type="InterPro" id="IPR035892">
    <property type="entry name" value="C2_domain_sf"/>
</dbReference>
<comment type="subcellular location">
    <subcellularLocation>
        <location evidence="2">Cell membrane</location>
    </subcellularLocation>
</comment>
<dbReference type="Gene3D" id="2.20.70.10">
    <property type="match status" value="1"/>
</dbReference>
<feature type="active site" description="Glycyl thioester intermediate" evidence="10 11">
    <location>
        <position position="643"/>
    </location>
</feature>
<dbReference type="InterPro" id="IPR000008">
    <property type="entry name" value="C2_dom"/>
</dbReference>
<dbReference type="Pfam" id="PF00168">
    <property type="entry name" value="C2"/>
    <property type="match status" value="1"/>
</dbReference>
<dbReference type="SMART" id="SM00239">
    <property type="entry name" value="C2"/>
    <property type="match status" value="1"/>
</dbReference>
<evidence type="ECO:0000259" key="13">
    <source>
        <dbReference type="PROSITE" id="PS50020"/>
    </source>
</evidence>
<dbReference type="FunFam" id="3.90.1750.10:FF:000079">
    <property type="entry name" value="E3 ubiquitin-protein ligase"/>
    <property type="match status" value="1"/>
</dbReference>
<feature type="domain" description="HECT" evidence="14">
    <location>
        <begin position="338"/>
        <end position="675"/>
    </location>
</feature>
<evidence type="ECO:0000256" key="4">
    <source>
        <dbReference type="ARBA" id="ARBA00012485"/>
    </source>
</evidence>
<dbReference type="Gene3D" id="2.60.40.150">
    <property type="entry name" value="C2 domain"/>
    <property type="match status" value="1"/>
</dbReference>
<evidence type="ECO:0000259" key="12">
    <source>
        <dbReference type="PROSITE" id="PS50004"/>
    </source>
</evidence>
<evidence type="ECO:0000256" key="2">
    <source>
        <dbReference type="ARBA" id="ARBA00004236"/>
    </source>
</evidence>
<gene>
    <name evidence="15" type="primary">SMURF2</name>
</gene>
<evidence type="ECO:0000256" key="11">
    <source>
        <dbReference type="PROSITE-ProRule" id="PRU00104"/>
    </source>
</evidence>
<name>A0A7N6AQV7_ANATE</name>
<dbReference type="CDD" id="cd00201">
    <property type="entry name" value="WW"/>
    <property type="match status" value="2"/>
</dbReference>
<proteinExistence type="predicted"/>
<dbReference type="PROSITE" id="PS50020">
    <property type="entry name" value="WW_DOMAIN_2"/>
    <property type="match status" value="2"/>
</dbReference>
<dbReference type="FunFam" id="2.60.40.150:FF:000024">
    <property type="entry name" value="E3 ubiquitin-protein ligase"/>
    <property type="match status" value="1"/>
</dbReference>
<evidence type="ECO:0000259" key="14">
    <source>
        <dbReference type="PROSITE" id="PS50237"/>
    </source>
</evidence>
<evidence type="ECO:0000256" key="10">
    <source>
        <dbReference type="PIRSR" id="PIRSR001569-1"/>
    </source>
</evidence>
<dbReference type="InterPro" id="IPR000569">
    <property type="entry name" value="HECT_dom"/>
</dbReference>
<organism evidence="15 16">
    <name type="scientific">Anabas testudineus</name>
    <name type="common">Climbing perch</name>
    <name type="synonym">Anthias testudineus</name>
    <dbReference type="NCBI Taxonomy" id="64144"/>
    <lineage>
        <taxon>Eukaryota</taxon>
        <taxon>Metazoa</taxon>
        <taxon>Chordata</taxon>
        <taxon>Craniata</taxon>
        <taxon>Vertebrata</taxon>
        <taxon>Euteleostomi</taxon>
        <taxon>Actinopterygii</taxon>
        <taxon>Neopterygii</taxon>
        <taxon>Teleostei</taxon>
        <taxon>Neoteleostei</taxon>
        <taxon>Acanthomorphata</taxon>
        <taxon>Anabantaria</taxon>
        <taxon>Anabantiformes</taxon>
        <taxon>Anabantoidei</taxon>
        <taxon>Anabantidae</taxon>
        <taxon>Anabas</taxon>
    </lineage>
</organism>
<dbReference type="Proteomes" id="UP000265040">
    <property type="component" value="Chromosome 1"/>
</dbReference>
<dbReference type="GO" id="GO:0016567">
    <property type="term" value="P:protein ubiquitination"/>
    <property type="evidence" value="ECO:0007669"/>
    <property type="project" value="UniProtKB-UniPathway"/>
</dbReference>
<dbReference type="FunFam" id="2.20.70.10:FF:000017">
    <property type="entry name" value="E3 ubiquitin-protein ligase"/>
    <property type="match status" value="1"/>
</dbReference>
<dbReference type="Pfam" id="PF00397">
    <property type="entry name" value="WW"/>
    <property type="match status" value="2"/>
</dbReference>
<dbReference type="Pfam" id="PF00632">
    <property type="entry name" value="HECT"/>
    <property type="match status" value="1"/>
</dbReference>
<dbReference type="PROSITE" id="PS01159">
    <property type="entry name" value="WW_DOMAIN_1"/>
    <property type="match status" value="1"/>
</dbReference>
<dbReference type="PIRSF" id="PIRSF001569">
    <property type="entry name" value="E3_ub_ligase_SMURF1"/>
    <property type="match status" value="1"/>
</dbReference>
<dbReference type="FunFam" id="3.30.2410.10:FF:000014">
    <property type="entry name" value="E3 ubiquitin-protein ligase SMURF1"/>
    <property type="match status" value="1"/>
</dbReference>
<dbReference type="GO" id="GO:0030514">
    <property type="term" value="P:negative regulation of BMP signaling pathway"/>
    <property type="evidence" value="ECO:0007669"/>
    <property type="project" value="TreeGrafter"/>
</dbReference>
<dbReference type="InterPro" id="IPR001202">
    <property type="entry name" value="WW_dom"/>
</dbReference>
<dbReference type="EC" id="2.3.2.26" evidence="4"/>
<sequence length="675" mass="77234">RKITNFRLPDPFAKVVVDGSGQCHSTDTVRNTLDPKWNQHYDLYIGKSDSITISVWNHKKIHKKQGAGFLGCVRLLSNAINRLKDTGYQRLDLNKLGPNDNDTVRGQIVVSLQSRDRIGTGGPVVDCSRLFDNDLPDGPLGRPLSCVVDENTPVMTPVNGAEASNPPGEQRIQERRVRSQRHRNYMSRTHLHSPPDLPEGYEQRTTQQGQVYFLHTQTGVSTWHDPRVPRDLSNVNCEELGPLPPGWEIRNTATGRVYFVDHNNRTTQFTDPRLSANLHLETVSLLILLQQGEGDNHEVTLAHKHTYRHTHSKAKVIASPCRGLMLKLESYRQVMKMRPKDLWKRLMIKFRGEEGLDYGGVAREWLYLLSHEMLNPYYGLFQYSRDDIYTLQINPDSAVNPEHLSYFHFVGRIMGMAVFHGHYIDGGFTLPFYKQLLGKPITLDDMESVDPDLHNSLVWILDNDITGVLDHTFCVEHNAYGEIIQHELKPNGKSIPVTEDTKKEYVRLYVNWRFLHGIEAQFLALQKGFNEVIPQHLLKSFDEKELELIVCGLGKIDISDWKSNTRLKHCTPDSNIVKWFWKAVESFDEERRARLLQFVTGSSRVPLQGFKALQGTYCAAGPRLFTIHQIDANTNNLPKAHTCFNRIDIPPYESYDKLYDKLLTAIEETCGFAVE</sequence>